<dbReference type="Pfam" id="PF00201">
    <property type="entry name" value="UDPGT"/>
    <property type="match status" value="1"/>
</dbReference>
<dbReference type="InterPro" id="IPR035595">
    <property type="entry name" value="UDP_glycos_trans_CS"/>
</dbReference>
<evidence type="ECO:0000256" key="1">
    <source>
        <dbReference type="ARBA" id="ARBA00009995"/>
    </source>
</evidence>
<dbReference type="GO" id="GO:0080043">
    <property type="term" value="F:quercetin 3-O-glucosyltransferase activity"/>
    <property type="evidence" value="ECO:0007669"/>
    <property type="project" value="TreeGrafter"/>
</dbReference>
<dbReference type="AlphaFoldDB" id="A0A7J7BWB6"/>
<dbReference type="SUPFAM" id="SSF53756">
    <property type="entry name" value="UDP-Glycosyltransferase/glycogen phosphorylase"/>
    <property type="match status" value="1"/>
</dbReference>
<dbReference type="PANTHER" id="PTHR11926">
    <property type="entry name" value="GLUCOSYL/GLUCURONOSYL TRANSFERASES"/>
    <property type="match status" value="1"/>
</dbReference>
<dbReference type="PANTHER" id="PTHR11926:SF1560">
    <property type="entry name" value="UDP-GLYCOSYLTRANSFERASE 74E1-RELATED"/>
    <property type="match status" value="1"/>
</dbReference>
<protein>
    <recommendedName>
        <fullName evidence="5">Glycosyltransferase</fullName>
        <ecNumber evidence="5">2.4.1.-</ecNumber>
    </recommendedName>
</protein>
<sequence length="459" mass="50871">MVEESQLVAKRHIAVLAFPFATHAAPLLGLVQRLSKAIPDAKFSFFSTAQSNRSIFRNKGDDDDENENDNIIKPFDVEDGLPEDWVFSHARPNEPVQAFLKIVPGNFRKAMEVAVAETGRRFTCLMSDAFFWFAGEMAMELQVPWVPLWTAGPLALLVHVESDIIRQKIINDKRSSTDFLPGMSGIRPVDMPESILRDFESPFSIMLYKMGLMLSQASAVATNSFEELDPVAVNVLKSKLNNYLNVGPFAITSEQPPPNDPHNCLEWLDKQSPASVVYISFGSVIQPPPQELATLAETLETTGYPFLWSFRGNPDEKLPKGFIERIGEKGKIVPWAPQLQILGHESVGVFLTHCGWNSVLESVIGGVPLICRPFFGDQPLNMRIVDAVWETGVGVDGGMLTKDETIKALELILCSEKGKKMREKLKAQKELAFNAVKSGGSSDENFETLVEVVSRTSTS</sequence>
<dbReference type="FunFam" id="3.40.50.2000:FF:000091">
    <property type="entry name" value="Glycosyltransferase"/>
    <property type="match status" value="1"/>
</dbReference>
<dbReference type="FunFam" id="3.40.50.2000:FF:000129">
    <property type="entry name" value="Glycosyltransferase"/>
    <property type="match status" value="1"/>
</dbReference>
<keyword evidence="7" id="KW-1185">Reference proteome</keyword>
<dbReference type="CDD" id="cd03784">
    <property type="entry name" value="GT1_Gtf-like"/>
    <property type="match status" value="1"/>
</dbReference>
<dbReference type="GO" id="GO:0080044">
    <property type="term" value="F:quercetin 7-O-glucosyltransferase activity"/>
    <property type="evidence" value="ECO:0007669"/>
    <property type="project" value="TreeGrafter"/>
</dbReference>
<comment type="caution">
    <text evidence="6">The sequence shown here is derived from an EMBL/GenBank/DDBJ whole genome shotgun (WGS) entry which is preliminary data.</text>
</comment>
<keyword evidence="2 4" id="KW-0328">Glycosyltransferase</keyword>
<dbReference type="OrthoDB" id="5835829at2759"/>
<reference evidence="6 7" key="1">
    <citation type="journal article" date="2020" name="Nat. Commun.">
        <title>Genome of Tripterygium wilfordii and identification of cytochrome P450 involved in triptolide biosynthesis.</title>
        <authorList>
            <person name="Tu L."/>
            <person name="Su P."/>
            <person name="Zhang Z."/>
            <person name="Gao L."/>
            <person name="Wang J."/>
            <person name="Hu T."/>
            <person name="Zhou J."/>
            <person name="Zhang Y."/>
            <person name="Zhao Y."/>
            <person name="Liu Y."/>
            <person name="Song Y."/>
            <person name="Tong Y."/>
            <person name="Lu Y."/>
            <person name="Yang J."/>
            <person name="Xu C."/>
            <person name="Jia M."/>
            <person name="Peters R.J."/>
            <person name="Huang L."/>
            <person name="Gao W."/>
        </authorList>
    </citation>
    <scope>NUCLEOTIDE SEQUENCE [LARGE SCALE GENOMIC DNA]</scope>
    <source>
        <strain evidence="7">cv. XIE 37</strain>
        <tissue evidence="6">Leaf</tissue>
    </source>
</reference>
<evidence type="ECO:0000313" key="6">
    <source>
        <dbReference type="EMBL" id="KAF5725917.1"/>
    </source>
</evidence>
<name>A0A7J7BWB6_TRIWF</name>
<evidence type="ECO:0000256" key="5">
    <source>
        <dbReference type="RuleBase" id="RU362057"/>
    </source>
</evidence>
<keyword evidence="3 4" id="KW-0808">Transferase</keyword>
<evidence type="ECO:0000313" key="7">
    <source>
        <dbReference type="Proteomes" id="UP000593562"/>
    </source>
</evidence>
<dbReference type="Gene3D" id="3.40.50.2000">
    <property type="entry name" value="Glycogen Phosphorylase B"/>
    <property type="match status" value="2"/>
</dbReference>
<dbReference type="EMBL" id="JAAARO010000023">
    <property type="protein sequence ID" value="KAF5725917.1"/>
    <property type="molecule type" value="Genomic_DNA"/>
</dbReference>
<gene>
    <name evidence="6" type="ORF">HS088_TW23G00650</name>
</gene>
<dbReference type="EC" id="2.4.1.-" evidence="5"/>
<dbReference type="InParanoid" id="A0A7J7BWB6"/>
<accession>A0A7J7BWB6</accession>
<evidence type="ECO:0000256" key="2">
    <source>
        <dbReference type="ARBA" id="ARBA00022676"/>
    </source>
</evidence>
<proteinExistence type="inferred from homology"/>
<evidence type="ECO:0000256" key="3">
    <source>
        <dbReference type="ARBA" id="ARBA00022679"/>
    </source>
</evidence>
<comment type="similarity">
    <text evidence="1 4">Belongs to the UDP-glycosyltransferase family.</text>
</comment>
<dbReference type="PROSITE" id="PS00375">
    <property type="entry name" value="UDPGT"/>
    <property type="match status" value="1"/>
</dbReference>
<dbReference type="Proteomes" id="UP000593562">
    <property type="component" value="Unassembled WGS sequence"/>
</dbReference>
<organism evidence="6 7">
    <name type="scientific">Tripterygium wilfordii</name>
    <name type="common">Thunder God vine</name>
    <dbReference type="NCBI Taxonomy" id="458696"/>
    <lineage>
        <taxon>Eukaryota</taxon>
        <taxon>Viridiplantae</taxon>
        <taxon>Streptophyta</taxon>
        <taxon>Embryophyta</taxon>
        <taxon>Tracheophyta</taxon>
        <taxon>Spermatophyta</taxon>
        <taxon>Magnoliopsida</taxon>
        <taxon>eudicotyledons</taxon>
        <taxon>Gunneridae</taxon>
        <taxon>Pentapetalae</taxon>
        <taxon>rosids</taxon>
        <taxon>fabids</taxon>
        <taxon>Celastrales</taxon>
        <taxon>Celastraceae</taxon>
        <taxon>Tripterygium</taxon>
    </lineage>
</organism>
<dbReference type="InterPro" id="IPR002213">
    <property type="entry name" value="UDP_glucos_trans"/>
</dbReference>
<evidence type="ECO:0000256" key="4">
    <source>
        <dbReference type="RuleBase" id="RU003718"/>
    </source>
</evidence>